<dbReference type="Gene3D" id="3.40.50.1390">
    <property type="entry name" value="Resolvase, N-terminal catalytic domain"/>
    <property type="match status" value="1"/>
</dbReference>
<comment type="caution">
    <text evidence="7">The sequence shown here is derived from an EMBL/GenBank/DDBJ whole genome shotgun (WGS) entry which is preliminary data.</text>
</comment>
<protein>
    <submittedName>
        <fullName evidence="7">Recombinase family protein</fullName>
    </submittedName>
</protein>
<keyword evidence="1" id="KW-0229">DNA integration</keyword>
<evidence type="ECO:0000256" key="2">
    <source>
        <dbReference type="ARBA" id="ARBA00023125"/>
    </source>
</evidence>
<name>A0A3E2NDW6_9FIRM</name>
<feature type="domain" description="Recombinase" evidence="6">
    <location>
        <begin position="169"/>
        <end position="264"/>
    </location>
</feature>
<reference evidence="7 8" key="1">
    <citation type="submission" date="2018-07" db="EMBL/GenBank/DDBJ databases">
        <title>New species, Clostridium PI-S10-A1B.</title>
        <authorList>
            <person name="Krishna G."/>
            <person name="Summeta K."/>
            <person name="Shikha S."/>
            <person name="Prabhu P.B."/>
            <person name="Suresh K."/>
        </authorList>
    </citation>
    <scope>NUCLEOTIDE SEQUENCE [LARGE SCALE GENOMIC DNA]</scope>
    <source>
        <strain evidence="7 8">PI-S10-A1B</strain>
    </source>
</reference>
<dbReference type="EMBL" id="QOHO01000026">
    <property type="protein sequence ID" value="RFZ79219.1"/>
    <property type="molecule type" value="Genomic_DNA"/>
</dbReference>
<evidence type="ECO:0000256" key="4">
    <source>
        <dbReference type="PIRSR" id="PIRSR606118-50"/>
    </source>
</evidence>
<dbReference type="InterPro" id="IPR036162">
    <property type="entry name" value="Resolvase-like_N_sf"/>
</dbReference>
<dbReference type="AlphaFoldDB" id="A0A3E2NDW6"/>
<dbReference type="Pfam" id="PF13408">
    <property type="entry name" value="Zn_ribbon_recom"/>
    <property type="match status" value="1"/>
</dbReference>
<evidence type="ECO:0000259" key="6">
    <source>
        <dbReference type="PROSITE" id="PS51737"/>
    </source>
</evidence>
<dbReference type="GO" id="GO:0015074">
    <property type="term" value="P:DNA integration"/>
    <property type="evidence" value="ECO:0007669"/>
    <property type="project" value="UniProtKB-KW"/>
</dbReference>
<organism evidence="7 8">
    <name type="scientific">Lacrimispora amygdalina</name>
    <dbReference type="NCBI Taxonomy" id="253257"/>
    <lineage>
        <taxon>Bacteria</taxon>
        <taxon>Bacillati</taxon>
        <taxon>Bacillota</taxon>
        <taxon>Clostridia</taxon>
        <taxon>Lachnospirales</taxon>
        <taxon>Lachnospiraceae</taxon>
        <taxon>Lacrimispora</taxon>
    </lineage>
</organism>
<dbReference type="InterPro" id="IPR038109">
    <property type="entry name" value="DNA_bind_recomb_sf"/>
</dbReference>
<evidence type="ECO:0000256" key="1">
    <source>
        <dbReference type="ARBA" id="ARBA00022908"/>
    </source>
</evidence>
<gene>
    <name evidence="7" type="ORF">DS742_09350</name>
</gene>
<keyword evidence="2" id="KW-0238">DNA-binding</keyword>
<dbReference type="SUPFAM" id="SSF53041">
    <property type="entry name" value="Resolvase-like"/>
    <property type="match status" value="1"/>
</dbReference>
<dbReference type="Gene3D" id="3.90.1750.20">
    <property type="entry name" value="Putative Large Serine Recombinase, Chain B, Domain 2"/>
    <property type="match status" value="1"/>
</dbReference>
<feature type="active site" description="O-(5'-phospho-DNA)-serine intermediate" evidence="4 5">
    <location>
        <position position="20"/>
    </location>
</feature>
<dbReference type="InterPro" id="IPR025827">
    <property type="entry name" value="Zn_ribbon_recom_dom"/>
</dbReference>
<keyword evidence="3" id="KW-0233">DNA recombination</keyword>
<sequence>MKRVQESEKLLRVAVYIRVSSDEQAERGDSIRDQKERGIKYIEEHKNMILQDVYLDDGVSGQKLDRDDFTRLINHVKEGLVDLIIFTKLDRWFRSLRHYLNTQAILEKYNAAWTAIDQPFFDTSTPYGRAFVAQSMTWAELEAQNGGLRVADVFRTKVTHGEVITGKVPRGYEIIDKHLVLSEEAPAIRDTILYFLKHQSMNGAVQYLKETYGIVMTPQNFKQSVLRNEKITGHYRGNESYCPRMISDEAFLDIQHILDQNSNIKSSQKYPYIFTGLLVCDECGHKMGGCQINAVSKRKDGTVLRYKYPAYECKQHRSYRKCSNRGKIREVRIEEYLLKNVGMQFDSFIADFETKSRDAVDNRMKKNQLRRKISRLKDLYLNEAISLEEYKNDRAGLEAQLEQLPDITPPVGNPGTLISMQNTGFESMYLHLDNQQKRLFWRSVIKEIRLKRCSYSHREYTIIFL</sequence>
<dbReference type="PROSITE" id="PS00397">
    <property type="entry name" value="RECOMBINASES_1"/>
    <property type="match status" value="1"/>
</dbReference>
<dbReference type="Pfam" id="PF00239">
    <property type="entry name" value="Resolvase"/>
    <property type="match status" value="1"/>
</dbReference>
<dbReference type="InterPro" id="IPR050639">
    <property type="entry name" value="SSR_resolvase"/>
</dbReference>
<dbReference type="GO" id="GO:0003677">
    <property type="term" value="F:DNA binding"/>
    <property type="evidence" value="ECO:0007669"/>
    <property type="project" value="UniProtKB-KW"/>
</dbReference>
<proteinExistence type="predicted"/>
<dbReference type="InterPro" id="IPR011109">
    <property type="entry name" value="DNA_bind_recombinase_dom"/>
</dbReference>
<evidence type="ECO:0000313" key="7">
    <source>
        <dbReference type="EMBL" id="RFZ79219.1"/>
    </source>
</evidence>
<dbReference type="GO" id="GO:0000150">
    <property type="term" value="F:DNA strand exchange activity"/>
    <property type="evidence" value="ECO:0007669"/>
    <property type="project" value="InterPro"/>
</dbReference>
<accession>A0A3E2NDW6</accession>
<dbReference type="SMART" id="SM00857">
    <property type="entry name" value="Resolvase"/>
    <property type="match status" value="1"/>
</dbReference>
<evidence type="ECO:0000256" key="3">
    <source>
        <dbReference type="ARBA" id="ARBA00023172"/>
    </source>
</evidence>
<dbReference type="InterPro" id="IPR006118">
    <property type="entry name" value="Recombinase_CS"/>
</dbReference>
<dbReference type="InterPro" id="IPR006119">
    <property type="entry name" value="Resolv_N"/>
</dbReference>
<evidence type="ECO:0000256" key="5">
    <source>
        <dbReference type="PROSITE-ProRule" id="PRU10137"/>
    </source>
</evidence>
<dbReference type="OrthoDB" id="9781670at2"/>
<evidence type="ECO:0000313" key="8">
    <source>
        <dbReference type="Proteomes" id="UP000260680"/>
    </source>
</evidence>
<dbReference type="Proteomes" id="UP000260680">
    <property type="component" value="Unassembled WGS sequence"/>
</dbReference>
<dbReference type="PROSITE" id="PS51737">
    <property type="entry name" value="RECOMBINASE_DNA_BIND"/>
    <property type="match status" value="1"/>
</dbReference>
<dbReference type="RefSeq" id="WP_117416730.1">
    <property type="nucleotide sequence ID" value="NZ_QOHO01000026.1"/>
</dbReference>
<dbReference type="PANTHER" id="PTHR30461">
    <property type="entry name" value="DNA-INVERTASE FROM LAMBDOID PROPHAGE"/>
    <property type="match status" value="1"/>
</dbReference>
<dbReference type="CDD" id="cd00338">
    <property type="entry name" value="Ser_Recombinase"/>
    <property type="match status" value="1"/>
</dbReference>
<dbReference type="PANTHER" id="PTHR30461:SF23">
    <property type="entry name" value="DNA RECOMBINASE-RELATED"/>
    <property type="match status" value="1"/>
</dbReference>